<feature type="compositionally biased region" description="Polar residues" evidence="2">
    <location>
        <begin position="210"/>
        <end position="225"/>
    </location>
</feature>
<evidence type="ECO:0000313" key="4">
    <source>
        <dbReference type="Proteomes" id="UP000217790"/>
    </source>
</evidence>
<organism evidence="3 4">
    <name type="scientific">Armillaria gallica</name>
    <name type="common">Bulbous honey fungus</name>
    <name type="synonym">Armillaria bulbosa</name>
    <dbReference type="NCBI Taxonomy" id="47427"/>
    <lineage>
        <taxon>Eukaryota</taxon>
        <taxon>Fungi</taxon>
        <taxon>Dikarya</taxon>
        <taxon>Basidiomycota</taxon>
        <taxon>Agaricomycotina</taxon>
        <taxon>Agaricomycetes</taxon>
        <taxon>Agaricomycetidae</taxon>
        <taxon>Agaricales</taxon>
        <taxon>Marasmiineae</taxon>
        <taxon>Physalacriaceae</taxon>
        <taxon>Armillaria</taxon>
    </lineage>
</organism>
<reference evidence="4" key="1">
    <citation type="journal article" date="2017" name="Nat. Ecol. Evol.">
        <title>Genome expansion and lineage-specific genetic innovations in the forest pathogenic fungi Armillaria.</title>
        <authorList>
            <person name="Sipos G."/>
            <person name="Prasanna A.N."/>
            <person name="Walter M.C."/>
            <person name="O'Connor E."/>
            <person name="Balint B."/>
            <person name="Krizsan K."/>
            <person name="Kiss B."/>
            <person name="Hess J."/>
            <person name="Varga T."/>
            <person name="Slot J."/>
            <person name="Riley R."/>
            <person name="Boka B."/>
            <person name="Rigling D."/>
            <person name="Barry K."/>
            <person name="Lee J."/>
            <person name="Mihaltcheva S."/>
            <person name="LaButti K."/>
            <person name="Lipzen A."/>
            <person name="Waldron R."/>
            <person name="Moloney N.M."/>
            <person name="Sperisen C."/>
            <person name="Kredics L."/>
            <person name="Vagvoelgyi C."/>
            <person name="Patrignani A."/>
            <person name="Fitzpatrick D."/>
            <person name="Nagy I."/>
            <person name="Doyle S."/>
            <person name="Anderson J.B."/>
            <person name="Grigoriev I.V."/>
            <person name="Gueldener U."/>
            <person name="Muensterkoetter M."/>
            <person name="Nagy L.G."/>
        </authorList>
    </citation>
    <scope>NUCLEOTIDE SEQUENCE [LARGE SCALE GENOMIC DNA]</scope>
    <source>
        <strain evidence="4">Ar21-2</strain>
    </source>
</reference>
<sequence>MDKPEFWDLHPNFELPDTPMELNPVPSYEVRDPCELPRARPRPLQPRERNSVPFPMMTGTNRPFIFSFGAGLPEDPDSDTSNKPRPSQQRRLSDLASKSNPFADPHPFCPDDNPFNPNGTSTEKSSDLTEAPPGKSDDETSSSGSSGPTVGILESEWTSTWPPRAAIHSWESTRTPDWPRGYTPTTPRASTHPTPARDSHTHAPGLPANRWSSRPTSAPWHTSMRNGPKSRGFELDEETFGVAIRDDDATLDWNMVGPMSDSPPRRNRQRRDQYHGKGTSVLIAGAGGDKQMGGGGGQPAQPRPQNLQELAEHYAAALQQITQMRDTENELRDQLTVAQNVDRGRQPGRQPDLDRYSVARPPAWTGPPGVRPTGSWDTDNPPAAAEIKPILMEKPWKFVGKHDDIERFIGDCITYFEVF</sequence>
<feature type="compositionally biased region" description="Polar residues" evidence="2">
    <location>
        <begin position="183"/>
        <end position="193"/>
    </location>
</feature>
<dbReference type="Proteomes" id="UP000217790">
    <property type="component" value="Unassembled WGS sequence"/>
</dbReference>
<keyword evidence="1" id="KW-0175">Coiled coil</keyword>
<feature type="region of interest" description="Disordered" evidence="2">
    <location>
        <begin position="17"/>
        <end position="233"/>
    </location>
</feature>
<gene>
    <name evidence="3" type="ORF">ARMGADRAFT_1080636</name>
</gene>
<proteinExistence type="predicted"/>
<dbReference type="EMBL" id="KZ293658">
    <property type="protein sequence ID" value="PBK92581.1"/>
    <property type="molecule type" value="Genomic_DNA"/>
</dbReference>
<evidence type="ECO:0000256" key="1">
    <source>
        <dbReference type="SAM" id="Coils"/>
    </source>
</evidence>
<feature type="coiled-coil region" evidence="1">
    <location>
        <begin position="307"/>
        <end position="334"/>
    </location>
</feature>
<feature type="compositionally biased region" description="Gly residues" evidence="2">
    <location>
        <begin position="285"/>
        <end position="298"/>
    </location>
</feature>
<feature type="region of interest" description="Disordered" evidence="2">
    <location>
        <begin position="252"/>
        <end position="304"/>
    </location>
</feature>
<dbReference type="AlphaFoldDB" id="A0A2H3DBG9"/>
<protein>
    <submittedName>
        <fullName evidence="3">Uncharacterized protein</fullName>
    </submittedName>
</protein>
<dbReference type="InParanoid" id="A0A2H3DBG9"/>
<feature type="compositionally biased region" description="Basic and acidic residues" evidence="2">
    <location>
        <begin position="29"/>
        <end position="38"/>
    </location>
</feature>
<feature type="region of interest" description="Disordered" evidence="2">
    <location>
        <begin position="338"/>
        <end position="383"/>
    </location>
</feature>
<keyword evidence="4" id="KW-1185">Reference proteome</keyword>
<name>A0A2H3DBG9_ARMGA</name>
<evidence type="ECO:0000313" key="3">
    <source>
        <dbReference type="EMBL" id="PBK92581.1"/>
    </source>
</evidence>
<dbReference type="OMA" id="PCELPRA"/>
<accession>A0A2H3DBG9</accession>
<evidence type="ECO:0000256" key="2">
    <source>
        <dbReference type="SAM" id="MobiDB-lite"/>
    </source>
</evidence>
<feature type="compositionally biased region" description="Polar residues" evidence="2">
    <location>
        <begin position="79"/>
        <end position="100"/>
    </location>
</feature>